<keyword evidence="4" id="KW-0808">Transferase</keyword>
<sequence length="733" mass="83266">MKPQVSIVIVHYQNRRLLYRCLDSLKQARPQPAFETIVVDNDETPTIEKALKRKFPRVKYVKSPGNVGYAAGNNLGAKLARGKYLFILNPDTRLLPGTLEALVRFLRSKPKAAAAAPLLVDAKLKPYPLQGTSQLTPLKAIFSLTLLNRLWPKNPVAQQYWENWPAETDPAPRQVEVVPGSAFLIKTSVFKQLKGFDENFFLYFEESDLGQRLKAKGYRLFILPQAKLVHYWQGSTPQTAPTRAIFAASRRYYFNKHFGIFSMWLVELATGLTPANLGLFFILALAAWLRFFHLPELMMFIGDQGRDYLAARDMVLTGSIPLVGIDSSVPWLKQGPFFIWLTALALKLTNFNPVAPAIVTATLGVLTVYLTYRLARYWFKASAALAASLVLATSPLSVIHSRMPYHTSPIPLISLLFIFSLYFWVKNKLPLFWPVLLWAALVQFELTTAPLILVLVLGAYLKRRLPEKRQLLLAAAAFLLPWLPKIIYDFSHQFSQTLGFAAWLGYRFLSFFGYSQRHTVSPASLRQVTLTIFNYWQKFILWDSPGLALALVLILVLVLAKRFRLKPLSLKLKLLLAFILVNLVAFYFHGAPSEAYFPVLFPAWALALAWLTDKIKPKALVYSLLLALAFYNSWYLASRRFIPRGPTLSQRIEVTKFIALNAPGQSFKLKNPSYIGFASYLDNYRYLLWWLGSPEDPAADLTYQIDEAPAETFSPARGATVFHFENIQVLKYE</sequence>
<feature type="transmembrane region" description="Helical" evidence="1">
    <location>
        <begin position="261"/>
        <end position="289"/>
    </location>
</feature>
<feature type="transmembrane region" description="Helical" evidence="1">
    <location>
        <begin position="539"/>
        <end position="560"/>
    </location>
</feature>
<dbReference type="InterPro" id="IPR029044">
    <property type="entry name" value="Nucleotide-diphossugar_trans"/>
</dbReference>
<evidence type="ECO:0000313" key="4">
    <source>
        <dbReference type="EMBL" id="KKU60716.1"/>
    </source>
</evidence>
<reference evidence="4 5" key="1">
    <citation type="journal article" date="2015" name="Nature">
        <title>rRNA introns, odd ribosomes, and small enigmatic genomes across a large radiation of phyla.</title>
        <authorList>
            <person name="Brown C.T."/>
            <person name="Hug L.A."/>
            <person name="Thomas B.C."/>
            <person name="Sharon I."/>
            <person name="Castelle C.J."/>
            <person name="Singh A."/>
            <person name="Wilkins M.J."/>
            <person name="Williams K.H."/>
            <person name="Banfield J.F."/>
        </authorList>
    </citation>
    <scope>NUCLEOTIDE SEQUENCE [LARGE SCALE GENOMIC DNA]</scope>
</reference>
<feature type="transmembrane region" description="Helical" evidence="1">
    <location>
        <begin position="595"/>
        <end position="612"/>
    </location>
</feature>
<feature type="transmembrane region" description="Helical" evidence="1">
    <location>
        <begin position="619"/>
        <end position="637"/>
    </location>
</feature>
<dbReference type="CDD" id="cd04186">
    <property type="entry name" value="GT_2_like_c"/>
    <property type="match status" value="1"/>
</dbReference>
<organism evidence="4 5">
    <name type="scientific">Candidatus Beckwithbacteria bacterium GW2011_GWB1_47_15</name>
    <dbReference type="NCBI Taxonomy" id="1618371"/>
    <lineage>
        <taxon>Bacteria</taxon>
        <taxon>Candidatus Beckwithiibacteriota</taxon>
    </lineage>
</organism>
<feature type="transmembrane region" description="Helical" evidence="1">
    <location>
        <begin position="572"/>
        <end position="589"/>
    </location>
</feature>
<evidence type="ECO:0000259" key="2">
    <source>
        <dbReference type="Pfam" id="PF00535"/>
    </source>
</evidence>
<evidence type="ECO:0000259" key="3">
    <source>
        <dbReference type="Pfam" id="PF13231"/>
    </source>
</evidence>
<dbReference type="Proteomes" id="UP000033860">
    <property type="component" value="Unassembled WGS sequence"/>
</dbReference>
<feature type="transmembrane region" description="Helical" evidence="1">
    <location>
        <begin position="431"/>
        <end position="459"/>
    </location>
</feature>
<gene>
    <name evidence="4" type="ORF">UX85_C0007G0003</name>
</gene>
<dbReference type="PANTHER" id="PTHR43179">
    <property type="entry name" value="RHAMNOSYLTRANSFERASE WBBL"/>
    <property type="match status" value="1"/>
</dbReference>
<name>A0A0G1RUF3_9BACT</name>
<dbReference type="InterPro" id="IPR001173">
    <property type="entry name" value="Glyco_trans_2-like"/>
</dbReference>
<dbReference type="GO" id="GO:0016740">
    <property type="term" value="F:transferase activity"/>
    <property type="evidence" value="ECO:0007669"/>
    <property type="project" value="UniProtKB-KW"/>
</dbReference>
<keyword evidence="1" id="KW-1133">Transmembrane helix</keyword>
<accession>A0A0G1RUF3</accession>
<feature type="domain" description="Glycosyltransferase RgtA/B/C/D-like" evidence="3">
    <location>
        <begin position="334"/>
        <end position="488"/>
    </location>
</feature>
<feature type="domain" description="Glycosyltransferase 2-like" evidence="2">
    <location>
        <begin position="6"/>
        <end position="130"/>
    </location>
</feature>
<dbReference type="PATRIC" id="fig|1618371.3.peg.920"/>
<dbReference type="PANTHER" id="PTHR43179:SF7">
    <property type="entry name" value="RHAMNOSYLTRANSFERASE WBBL"/>
    <property type="match status" value="1"/>
</dbReference>
<protein>
    <submittedName>
        <fullName evidence="4">Glycosyl transferase family 2</fullName>
    </submittedName>
</protein>
<dbReference type="AlphaFoldDB" id="A0A0G1RUF3"/>
<dbReference type="Pfam" id="PF00535">
    <property type="entry name" value="Glycos_transf_2"/>
    <property type="match status" value="1"/>
</dbReference>
<evidence type="ECO:0000313" key="5">
    <source>
        <dbReference type="Proteomes" id="UP000033860"/>
    </source>
</evidence>
<feature type="transmembrane region" description="Helical" evidence="1">
    <location>
        <begin position="378"/>
        <end position="398"/>
    </location>
</feature>
<feature type="transmembrane region" description="Helical" evidence="1">
    <location>
        <begin position="405"/>
        <end position="425"/>
    </location>
</feature>
<proteinExistence type="predicted"/>
<evidence type="ECO:0000256" key="1">
    <source>
        <dbReference type="SAM" id="Phobius"/>
    </source>
</evidence>
<dbReference type="Gene3D" id="3.90.550.10">
    <property type="entry name" value="Spore Coat Polysaccharide Biosynthesis Protein SpsA, Chain A"/>
    <property type="match status" value="1"/>
</dbReference>
<keyword evidence="1" id="KW-0812">Transmembrane</keyword>
<dbReference type="EMBL" id="LCNT01000007">
    <property type="protein sequence ID" value="KKU60716.1"/>
    <property type="molecule type" value="Genomic_DNA"/>
</dbReference>
<feature type="transmembrane region" description="Helical" evidence="1">
    <location>
        <begin position="471"/>
        <end position="488"/>
    </location>
</feature>
<feature type="transmembrane region" description="Helical" evidence="1">
    <location>
        <begin position="354"/>
        <end position="372"/>
    </location>
</feature>
<keyword evidence="1" id="KW-0472">Membrane</keyword>
<dbReference type="Pfam" id="PF13231">
    <property type="entry name" value="PMT_2"/>
    <property type="match status" value="1"/>
</dbReference>
<comment type="caution">
    <text evidence="4">The sequence shown here is derived from an EMBL/GenBank/DDBJ whole genome shotgun (WGS) entry which is preliminary data.</text>
</comment>
<dbReference type="InterPro" id="IPR038731">
    <property type="entry name" value="RgtA/B/C-like"/>
</dbReference>
<dbReference type="SUPFAM" id="SSF53448">
    <property type="entry name" value="Nucleotide-diphospho-sugar transferases"/>
    <property type="match status" value="1"/>
</dbReference>